<proteinExistence type="predicted"/>
<reference evidence="2 3" key="1">
    <citation type="submission" date="2020-02" db="EMBL/GenBank/DDBJ databases">
        <authorList>
            <person name="Ferguson B K."/>
        </authorList>
    </citation>
    <scope>NUCLEOTIDE SEQUENCE [LARGE SCALE GENOMIC DNA]</scope>
</reference>
<evidence type="ECO:0000313" key="2">
    <source>
        <dbReference type="EMBL" id="CAB0003437.1"/>
    </source>
</evidence>
<dbReference type="Proteomes" id="UP000479000">
    <property type="component" value="Unassembled WGS sequence"/>
</dbReference>
<dbReference type="AlphaFoldDB" id="A0A6H5GMA5"/>
<feature type="region of interest" description="Disordered" evidence="1">
    <location>
        <begin position="1"/>
        <end position="23"/>
    </location>
</feature>
<organism evidence="2 3">
    <name type="scientific">Nesidiocoris tenuis</name>
    <dbReference type="NCBI Taxonomy" id="355587"/>
    <lineage>
        <taxon>Eukaryota</taxon>
        <taxon>Metazoa</taxon>
        <taxon>Ecdysozoa</taxon>
        <taxon>Arthropoda</taxon>
        <taxon>Hexapoda</taxon>
        <taxon>Insecta</taxon>
        <taxon>Pterygota</taxon>
        <taxon>Neoptera</taxon>
        <taxon>Paraneoptera</taxon>
        <taxon>Hemiptera</taxon>
        <taxon>Heteroptera</taxon>
        <taxon>Panheteroptera</taxon>
        <taxon>Cimicomorpha</taxon>
        <taxon>Miridae</taxon>
        <taxon>Dicyphina</taxon>
        <taxon>Nesidiocoris</taxon>
    </lineage>
</organism>
<name>A0A6H5GMA5_9HEMI</name>
<gene>
    <name evidence="2" type="ORF">NTEN_LOCUS8968</name>
</gene>
<evidence type="ECO:0000256" key="1">
    <source>
        <dbReference type="SAM" id="MobiDB-lite"/>
    </source>
</evidence>
<protein>
    <submittedName>
        <fullName evidence="2">Uncharacterized protein</fullName>
    </submittedName>
</protein>
<accession>A0A6H5GMA5</accession>
<keyword evidence="3" id="KW-1185">Reference proteome</keyword>
<evidence type="ECO:0000313" key="3">
    <source>
        <dbReference type="Proteomes" id="UP000479000"/>
    </source>
</evidence>
<feature type="non-terminal residue" evidence="2">
    <location>
        <position position="116"/>
    </location>
</feature>
<sequence length="116" mass="12927">MFDSAASKSEDPAKRGLSTDLPPFSNYKDSTVLFATGRRSISIVKGASPKAVAEDPYPIQKNLITLQIRDPQPSPRRPTEVNISLKISQNCFEPAKVGEIKREKNPRSVPKRRIIH</sequence>
<dbReference type="EMBL" id="CADCXU010013491">
    <property type="protein sequence ID" value="CAB0003437.1"/>
    <property type="molecule type" value="Genomic_DNA"/>
</dbReference>